<dbReference type="RefSeq" id="WP_193184477.1">
    <property type="nucleotide sequence ID" value="NZ_JACVXA010000053.1"/>
</dbReference>
<dbReference type="PANTHER" id="PTHR42941:SF1">
    <property type="entry name" value="SLL1037 PROTEIN"/>
    <property type="match status" value="1"/>
</dbReference>
<dbReference type="SUPFAM" id="SSF53850">
    <property type="entry name" value="Periplasmic binding protein-like II"/>
    <property type="match status" value="1"/>
</dbReference>
<evidence type="ECO:0000256" key="1">
    <source>
        <dbReference type="SAM" id="SignalP"/>
    </source>
</evidence>
<organism evidence="2 3">
    <name type="scientific">Mangrovicoccus algicola</name>
    <dbReference type="NCBI Taxonomy" id="2771008"/>
    <lineage>
        <taxon>Bacteria</taxon>
        <taxon>Pseudomonadati</taxon>
        <taxon>Pseudomonadota</taxon>
        <taxon>Alphaproteobacteria</taxon>
        <taxon>Rhodobacterales</taxon>
        <taxon>Paracoccaceae</taxon>
        <taxon>Mangrovicoccus</taxon>
    </lineage>
</organism>
<protein>
    <submittedName>
        <fullName evidence="2">TAXI family TRAP transporter solute-binding subunit</fullName>
    </submittedName>
</protein>
<evidence type="ECO:0000313" key="3">
    <source>
        <dbReference type="Proteomes" id="UP000609121"/>
    </source>
</evidence>
<keyword evidence="1" id="KW-0732">Signal</keyword>
<dbReference type="InterPro" id="IPR011852">
    <property type="entry name" value="TRAP_TAXI"/>
</dbReference>
<dbReference type="NCBIfam" id="TIGR02122">
    <property type="entry name" value="TRAP_TAXI"/>
    <property type="match status" value="1"/>
</dbReference>
<feature type="signal peptide" evidence="1">
    <location>
        <begin position="1"/>
        <end position="22"/>
    </location>
</feature>
<keyword evidence="3" id="KW-1185">Reference proteome</keyword>
<dbReference type="Gene3D" id="3.40.190.10">
    <property type="entry name" value="Periplasmic binding protein-like II"/>
    <property type="match status" value="2"/>
</dbReference>
<sequence length="323" mass="33021">MKTILATALIGAAGLAASTASAANITLCGASPGGLWSLIGVGLDAAVRAQQPDSTVTYQTSSGGFANIAQIKAGGCDLGIVHVGEALIAKKGAAPFQAPVEGIGAVALVYDKAPMHFLVSKSFAEEYGLGSIADLATSGAPLDLVSNRRGILPSILLEEAFAKSGLTYDQLEENGGSVQYEGSAGAADIMTDGRADMWTNATFIGTSAVETIAQARPMTLLSVPAEVSRQMVEEYGSQLVTIPAGSYPWLDHDVETFGARAAIVAAEDADPAMIELVATAIRDHADKIAEVHSAMGGFTAEFAASLDALDYVPGAAEIYAPAN</sequence>
<dbReference type="PANTHER" id="PTHR42941">
    <property type="entry name" value="SLL1037 PROTEIN"/>
    <property type="match status" value="1"/>
</dbReference>
<proteinExistence type="predicted"/>
<reference evidence="2" key="1">
    <citation type="submission" date="2020-09" db="EMBL/GenBank/DDBJ databases">
        <title>A novel bacterium of genus Mangrovicoccus, isolated from South China Sea.</title>
        <authorList>
            <person name="Huang H."/>
            <person name="Mo K."/>
            <person name="Hu Y."/>
        </authorList>
    </citation>
    <scope>NUCLEOTIDE SEQUENCE</scope>
    <source>
        <strain evidence="2">HB182678</strain>
    </source>
</reference>
<feature type="chain" id="PRO_5035241377" evidence="1">
    <location>
        <begin position="23"/>
        <end position="323"/>
    </location>
</feature>
<dbReference type="Pfam" id="PF16868">
    <property type="entry name" value="NMT1_3"/>
    <property type="match status" value="1"/>
</dbReference>
<comment type="caution">
    <text evidence="2">The sequence shown here is derived from an EMBL/GenBank/DDBJ whole genome shotgun (WGS) entry which is preliminary data.</text>
</comment>
<gene>
    <name evidence="2" type="ORF">ICN82_15620</name>
</gene>
<name>A0A8J7CW87_9RHOB</name>
<accession>A0A8J7CW87</accession>
<dbReference type="Proteomes" id="UP000609121">
    <property type="component" value="Unassembled WGS sequence"/>
</dbReference>
<evidence type="ECO:0000313" key="2">
    <source>
        <dbReference type="EMBL" id="MBE3639629.1"/>
    </source>
</evidence>
<dbReference type="EMBL" id="JACVXA010000053">
    <property type="protein sequence ID" value="MBE3639629.1"/>
    <property type="molecule type" value="Genomic_DNA"/>
</dbReference>
<dbReference type="AlphaFoldDB" id="A0A8J7CW87"/>